<keyword evidence="3" id="KW-1185">Reference proteome</keyword>
<gene>
    <name evidence="2" type="ORF">OHB29_35750</name>
</gene>
<dbReference type="Gene3D" id="2.60.120.620">
    <property type="entry name" value="q2cbj1_9rhob like domain"/>
    <property type="match status" value="1"/>
</dbReference>
<organism evidence="2 3">
    <name type="scientific">Streptomyces violaceus</name>
    <name type="common">Streptomyces venezuelae</name>
    <dbReference type="NCBI Taxonomy" id="1936"/>
    <lineage>
        <taxon>Bacteria</taxon>
        <taxon>Bacillati</taxon>
        <taxon>Actinomycetota</taxon>
        <taxon>Actinomycetes</taxon>
        <taxon>Kitasatosporales</taxon>
        <taxon>Streptomycetaceae</taxon>
        <taxon>Streptomyces</taxon>
    </lineage>
</organism>
<dbReference type="Pfam" id="PF05721">
    <property type="entry name" value="PhyH"/>
    <property type="match status" value="1"/>
</dbReference>
<dbReference type="RefSeq" id="WP_328345260.1">
    <property type="nucleotide sequence ID" value="NZ_CP107906.1"/>
</dbReference>
<feature type="region of interest" description="Disordered" evidence="1">
    <location>
        <begin position="168"/>
        <end position="300"/>
    </location>
</feature>
<feature type="compositionally biased region" description="Basic residues" evidence="1">
    <location>
        <begin position="203"/>
        <end position="216"/>
    </location>
</feature>
<sequence>MSTPLPPVAPDAGTIDTFERNGYAVVRDAITPDLRDRLLTAAEKLLASDITQGRDRGGDGKDGFRGCLNLDPAFLPLLANPAVLPTVVQLLSPNIHLLSAHLIALPSGPPSTIRIPGRHGWHRDMYGVTADLGFPHTPRMAIKAAHYLTPVTLDRGLTMFLPGSHRLTDEPVVPAGAIDPPRRRHPRHHRNRRSSLREPDLAHRRHQPLRPAPHRLRTAEIVGPELQGGEAGPAADGGLLRDPTAGPGPSGRAGLVERRNRGPIGPQVTEQAGRPVIRSQNRSRDSRMVRQALDPGATGP</sequence>
<accession>A0ABZ1P258</accession>
<dbReference type="GO" id="GO:0051213">
    <property type="term" value="F:dioxygenase activity"/>
    <property type="evidence" value="ECO:0007669"/>
    <property type="project" value="UniProtKB-KW"/>
</dbReference>
<reference evidence="2 3" key="1">
    <citation type="submission" date="2022-10" db="EMBL/GenBank/DDBJ databases">
        <title>The complete genomes of actinobacterial strains from the NBC collection.</title>
        <authorList>
            <person name="Joergensen T.S."/>
            <person name="Alvarez Arevalo M."/>
            <person name="Sterndorff E.B."/>
            <person name="Faurdal D."/>
            <person name="Vuksanovic O."/>
            <person name="Mourched A.-S."/>
            <person name="Charusanti P."/>
            <person name="Shaw S."/>
            <person name="Blin K."/>
            <person name="Weber T."/>
        </authorList>
    </citation>
    <scope>NUCLEOTIDE SEQUENCE [LARGE SCALE GENOMIC DNA]</scope>
    <source>
        <strain evidence="2 3">NBC_00456</strain>
    </source>
</reference>
<keyword evidence="2" id="KW-0560">Oxidoreductase</keyword>
<dbReference type="SUPFAM" id="SSF51197">
    <property type="entry name" value="Clavaminate synthase-like"/>
    <property type="match status" value="1"/>
</dbReference>
<name>A0ABZ1P258_STRVL</name>
<evidence type="ECO:0000313" key="3">
    <source>
        <dbReference type="Proteomes" id="UP001341259"/>
    </source>
</evidence>
<proteinExistence type="predicted"/>
<dbReference type="InterPro" id="IPR008775">
    <property type="entry name" value="Phytyl_CoA_dOase-like"/>
</dbReference>
<dbReference type="Proteomes" id="UP001341259">
    <property type="component" value="Chromosome"/>
</dbReference>
<feature type="compositionally biased region" description="Basic residues" evidence="1">
    <location>
        <begin position="182"/>
        <end position="194"/>
    </location>
</feature>
<evidence type="ECO:0000256" key="1">
    <source>
        <dbReference type="SAM" id="MobiDB-lite"/>
    </source>
</evidence>
<protein>
    <submittedName>
        <fullName evidence="2">Phytanoyl-CoA dioxygenase family protein</fullName>
    </submittedName>
</protein>
<dbReference type="EMBL" id="CP107906">
    <property type="protein sequence ID" value="WUG97920.1"/>
    <property type="molecule type" value="Genomic_DNA"/>
</dbReference>
<evidence type="ECO:0000313" key="2">
    <source>
        <dbReference type="EMBL" id="WUG97920.1"/>
    </source>
</evidence>
<keyword evidence="2" id="KW-0223">Dioxygenase</keyword>